<proteinExistence type="predicted"/>
<dbReference type="EMBL" id="BMAT01011594">
    <property type="protein sequence ID" value="GFR75509.1"/>
    <property type="molecule type" value="Genomic_DNA"/>
</dbReference>
<evidence type="ECO:0000313" key="1">
    <source>
        <dbReference type="EMBL" id="GFR75509.1"/>
    </source>
</evidence>
<sequence length="125" mass="14127">MESVLCEQYRITNIRQLGHGNNIDRLWRSAQNSRKHSSREQNVHYEAALCGKLGRATCFQEGNVGILGSQTREAAEACLTLCPLLEDMAAWSQWGLVFQPQFGPLRVFIEKYGGHRVIHLKGTLD</sequence>
<dbReference type="Proteomes" id="UP000762676">
    <property type="component" value="Unassembled WGS sequence"/>
</dbReference>
<keyword evidence="2" id="KW-1185">Reference proteome</keyword>
<name>A0AAV4FQM8_9GAST</name>
<gene>
    <name evidence="1" type="ORF">ElyMa_005778000</name>
</gene>
<dbReference type="AlphaFoldDB" id="A0AAV4FQM8"/>
<organism evidence="1 2">
    <name type="scientific">Elysia marginata</name>
    <dbReference type="NCBI Taxonomy" id="1093978"/>
    <lineage>
        <taxon>Eukaryota</taxon>
        <taxon>Metazoa</taxon>
        <taxon>Spiralia</taxon>
        <taxon>Lophotrochozoa</taxon>
        <taxon>Mollusca</taxon>
        <taxon>Gastropoda</taxon>
        <taxon>Heterobranchia</taxon>
        <taxon>Euthyneura</taxon>
        <taxon>Panpulmonata</taxon>
        <taxon>Sacoglossa</taxon>
        <taxon>Placobranchoidea</taxon>
        <taxon>Plakobranchidae</taxon>
        <taxon>Elysia</taxon>
    </lineage>
</organism>
<evidence type="ECO:0000313" key="2">
    <source>
        <dbReference type="Proteomes" id="UP000762676"/>
    </source>
</evidence>
<accession>A0AAV4FQM8</accession>
<protein>
    <submittedName>
        <fullName evidence="1">Tudor domain-containing protein</fullName>
    </submittedName>
</protein>
<comment type="caution">
    <text evidence="1">The sequence shown here is derived from an EMBL/GenBank/DDBJ whole genome shotgun (WGS) entry which is preliminary data.</text>
</comment>
<reference evidence="1 2" key="1">
    <citation type="journal article" date="2021" name="Elife">
        <title>Chloroplast acquisition without the gene transfer in kleptoplastic sea slugs, Plakobranchus ocellatus.</title>
        <authorList>
            <person name="Maeda T."/>
            <person name="Takahashi S."/>
            <person name="Yoshida T."/>
            <person name="Shimamura S."/>
            <person name="Takaki Y."/>
            <person name="Nagai Y."/>
            <person name="Toyoda A."/>
            <person name="Suzuki Y."/>
            <person name="Arimoto A."/>
            <person name="Ishii H."/>
            <person name="Satoh N."/>
            <person name="Nishiyama T."/>
            <person name="Hasebe M."/>
            <person name="Maruyama T."/>
            <person name="Minagawa J."/>
            <person name="Obokata J."/>
            <person name="Shigenobu S."/>
        </authorList>
    </citation>
    <scope>NUCLEOTIDE SEQUENCE [LARGE SCALE GENOMIC DNA]</scope>
</reference>